<dbReference type="Proteomes" id="UP000324748">
    <property type="component" value="Unassembled WGS sequence"/>
</dbReference>
<proteinExistence type="inferred from homology"/>
<accession>A0A5B0NG71</accession>
<dbReference type="PANTHER" id="PTHR48020">
    <property type="entry name" value="PROTON MYO-INOSITOL COTRANSPORTER"/>
    <property type="match status" value="1"/>
</dbReference>
<dbReference type="InterPro" id="IPR003663">
    <property type="entry name" value="Sugar/inositol_transpt"/>
</dbReference>
<feature type="transmembrane region" description="Helical" evidence="10">
    <location>
        <begin position="273"/>
        <end position="296"/>
    </location>
</feature>
<feature type="transmembrane region" description="Helical" evidence="10">
    <location>
        <begin position="429"/>
        <end position="449"/>
    </location>
</feature>
<evidence type="ECO:0000256" key="9">
    <source>
        <dbReference type="SAM" id="MobiDB-lite"/>
    </source>
</evidence>
<protein>
    <recommendedName>
        <fullName evidence="11">Major facilitator superfamily (MFS) profile domain-containing protein</fullName>
    </recommendedName>
</protein>
<keyword evidence="3 8" id="KW-0813">Transport</keyword>
<sequence>MSLDSVEKNNVSLKEHKSDQHVLPPEVEEIARISSKLENPLAGLTTQELIDEAEEFCLKHSLLEHVHTYRRGAILAADPSDLDRLPQITEEERQWVSFETTRKWKQPMTMFYIAVISSMAAIVQGMDEAVVNGAQIFYYERFGIPSNGTNQRAVIQGLVNSAPYLCCTLSCWLTDPLNRRLGRRGVIFLCCAITVLASIWQAFTYSWPQLFAARLFLGFGIGPMSATAPIYTAECAPASIRGALVMQWQVWTAFGIALGDIVSVIFVDISPDLAWRLMLGSTAVAPVLVCLMIYPAPESPRWYMSRGRIADAYKSMCRLRFCNLQASRDVFYMAKLLAVEQETTAGRNLFKDLWRVPRVRRAAQSSALVMFMQQFCGVNVIAYYSSQIFIDAGFGRKDALLTTMGTGLVNWVFAIPAMYTIDTFGRRNLLLVTLPCMAVCLLVTGMAFFIPQGDENDHRRISVVASAIYLFMAFYSPGEGPVPFTYSAEAFPLYIRDFGMSFATAVCWFFNFILAITFPLLLTAFKAQGAFSWYAAWCIVGTVLVFFFLPETKALTLEELDAVFSVPTSKHASYQAKNLVYHVRKFIFRQRVEPLPSLYETGKLFSAS</sequence>
<dbReference type="GO" id="GO:0016020">
    <property type="term" value="C:membrane"/>
    <property type="evidence" value="ECO:0007669"/>
    <property type="project" value="UniProtKB-SubCell"/>
</dbReference>
<evidence type="ECO:0000313" key="12">
    <source>
        <dbReference type="EMBL" id="KAA1086978.1"/>
    </source>
</evidence>
<dbReference type="SUPFAM" id="SSF103473">
    <property type="entry name" value="MFS general substrate transporter"/>
    <property type="match status" value="1"/>
</dbReference>
<evidence type="ECO:0000256" key="7">
    <source>
        <dbReference type="ARBA" id="ARBA00049119"/>
    </source>
</evidence>
<feature type="transmembrane region" description="Helical" evidence="10">
    <location>
        <begin position="248"/>
        <end position="267"/>
    </location>
</feature>
<keyword evidence="13" id="KW-1185">Reference proteome</keyword>
<feature type="transmembrane region" description="Helical" evidence="10">
    <location>
        <begin position="185"/>
        <end position="203"/>
    </location>
</feature>
<evidence type="ECO:0000256" key="10">
    <source>
        <dbReference type="SAM" id="Phobius"/>
    </source>
</evidence>
<dbReference type="AlphaFoldDB" id="A0A5B0NG71"/>
<dbReference type="GO" id="GO:0015798">
    <property type="term" value="P:myo-inositol transport"/>
    <property type="evidence" value="ECO:0007669"/>
    <property type="project" value="UniProtKB-ARBA"/>
</dbReference>
<dbReference type="EMBL" id="VSWC01000105">
    <property type="protein sequence ID" value="KAA1086978.1"/>
    <property type="molecule type" value="Genomic_DNA"/>
</dbReference>
<feature type="transmembrane region" description="Helical" evidence="10">
    <location>
        <begin position="498"/>
        <end position="524"/>
    </location>
</feature>
<feature type="transmembrane region" description="Helical" evidence="10">
    <location>
        <begin position="531"/>
        <end position="549"/>
    </location>
</feature>
<evidence type="ECO:0000256" key="2">
    <source>
        <dbReference type="ARBA" id="ARBA00010992"/>
    </source>
</evidence>
<dbReference type="InterPro" id="IPR020846">
    <property type="entry name" value="MFS_dom"/>
</dbReference>
<comment type="catalytic activity">
    <reaction evidence="7">
        <text>myo-inositol(out) + H(+)(out) = myo-inositol(in) + H(+)(in)</text>
        <dbReference type="Rhea" id="RHEA:60364"/>
        <dbReference type="ChEBI" id="CHEBI:15378"/>
        <dbReference type="ChEBI" id="CHEBI:17268"/>
    </reaction>
</comment>
<name>A0A5B0NG71_PUCGR</name>
<comment type="caution">
    <text evidence="12">The sequence shown here is derived from an EMBL/GenBank/DDBJ whole genome shotgun (WGS) entry which is preliminary data.</text>
</comment>
<dbReference type="InterPro" id="IPR036259">
    <property type="entry name" value="MFS_trans_sf"/>
</dbReference>
<feature type="region of interest" description="Disordered" evidence="9">
    <location>
        <begin position="1"/>
        <end position="20"/>
    </location>
</feature>
<feature type="transmembrane region" description="Helical" evidence="10">
    <location>
        <begin position="399"/>
        <end position="417"/>
    </location>
</feature>
<dbReference type="PANTHER" id="PTHR48020:SF26">
    <property type="entry name" value="MYO-INOSITOL TRANSPORTER, PUTATIVE (AFU_ORTHOLOGUE AFUA_4G01560)-RELATED"/>
    <property type="match status" value="1"/>
</dbReference>
<dbReference type="OrthoDB" id="5290825at2759"/>
<feature type="domain" description="Major facilitator superfamily (MFS) profile" evidence="11">
    <location>
        <begin position="113"/>
        <end position="553"/>
    </location>
</feature>
<dbReference type="InterPro" id="IPR050814">
    <property type="entry name" value="Myo-inositol_Transporter"/>
</dbReference>
<evidence type="ECO:0000259" key="11">
    <source>
        <dbReference type="PROSITE" id="PS50850"/>
    </source>
</evidence>
<evidence type="ECO:0000256" key="8">
    <source>
        <dbReference type="RuleBase" id="RU003346"/>
    </source>
</evidence>
<dbReference type="InterPro" id="IPR005828">
    <property type="entry name" value="MFS_sugar_transport-like"/>
</dbReference>
<evidence type="ECO:0000256" key="4">
    <source>
        <dbReference type="ARBA" id="ARBA00022692"/>
    </source>
</evidence>
<reference evidence="12 13" key="1">
    <citation type="submission" date="2019-05" db="EMBL/GenBank/DDBJ databases">
        <title>Emergence of the Ug99 lineage of the wheat stem rust pathogen through somatic hybridization.</title>
        <authorList>
            <person name="Li F."/>
            <person name="Upadhyaya N.M."/>
            <person name="Sperschneider J."/>
            <person name="Matny O."/>
            <person name="Nguyen-Phuc H."/>
            <person name="Mago R."/>
            <person name="Raley C."/>
            <person name="Miller M.E."/>
            <person name="Silverstein K.A.T."/>
            <person name="Henningsen E."/>
            <person name="Hirsch C.D."/>
            <person name="Visser B."/>
            <person name="Pretorius Z.A."/>
            <person name="Steffenson B.J."/>
            <person name="Schwessinger B."/>
            <person name="Dodds P.N."/>
            <person name="Figueroa M."/>
        </authorList>
    </citation>
    <scope>NUCLEOTIDE SEQUENCE [LARGE SCALE GENOMIC DNA]</scope>
    <source>
        <strain evidence="12">21-0</strain>
    </source>
</reference>
<dbReference type="Gene3D" id="1.20.1250.20">
    <property type="entry name" value="MFS general substrate transporter like domains"/>
    <property type="match status" value="1"/>
</dbReference>
<evidence type="ECO:0000256" key="3">
    <source>
        <dbReference type="ARBA" id="ARBA00022448"/>
    </source>
</evidence>
<dbReference type="Pfam" id="PF00083">
    <property type="entry name" value="Sugar_tr"/>
    <property type="match status" value="1"/>
</dbReference>
<dbReference type="FunFam" id="1.20.1250.20:FF:000100">
    <property type="entry name" value="MFS sugar transporter, putative"/>
    <property type="match status" value="1"/>
</dbReference>
<keyword evidence="5 10" id="KW-1133">Transmembrane helix</keyword>
<dbReference type="PROSITE" id="PS50850">
    <property type="entry name" value="MFS"/>
    <property type="match status" value="1"/>
</dbReference>
<dbReference type="NCBIfam" id="TIGR00879">
    <property type="entry name" value="SP"/>
    <property type="match status" value="1"/>
</dbReference>
<evidence type="ECO:0000313" key="13">
    <source>
        <dbReference type="Proteomes" id="UP000324748"/>
    </source>
</evidence>
<dbReference type="GO" id="GO:0022857">
    <property type="term" value="F:transmembrane transporter activity"/>
    <property type="evidence" value="ECO:0007669"/>
    <property type="project" value="InterPro"/>
</dbReference>
<gene>
    <name evidence="12" type="ORF">PGT21_017926</name>
</gene>
<dbReference type="GO" id="GO:0015791">
    <property type="term" value="P:polyol transmembrane transport"/>
    <property type="evidence" value="ECO:0007669"/>
    <property type="project" value="UniProtKB-ARBA"/>
</dbReference>
<keyword evidence="4 10" id="KW-0812">Transmembrane</keyword>
<evidence type="ECO:0000256" key="5">
    <source>
        <dbReference type="ARBA" id="ARBA00022989"/>
    </source>
</evidence>
<feature type="transmembrane region" description="Helical" evidence="10">
    <location>
        <begin position="215"/>
        <end position="236"/>
    </location>
</feature>
<comment type="subcellular location">
    <subcellularLocation>
        <location evidence="1">Membrane</location>
        <topology evidence="1">Multi-pass membrane protein</topology>
    </subcellularLocation>
</comment>
<evidence type="ECO:0000256" key="1">
    <source>
        <dbReference type="ARBA" id="ARBA00004141"/>
    </source>
</evidence>
<dbReference type="PRINTS" id="PR00171">
    <property type="entry name" value="SUGRTRNSPORT"/>
</dbReference>
<comment type="similarity">
    <text evidence="2 8">Belongs to the major facilitator superfamily. Sugar transporter (TC 2.A.1.1) family.</text>
</comment>
<organism evidence="12 13">
    <name type="scientific">Puccinia graminis f. sp. tritici</name>
    <dbReference type="NCBI Taxonomy" id="56615"/>
    <lineage>
        <taxon>Eukaryota</taxon>
        <taxon>Fungi</taxon>
        <taxon>Dikarya</taxon>
        <taxon>Basidiomycota</taxon>
        <taxon>Pucciniomycotina</taxon>
        <taxon>Pucciniomycetes</taxon>
        <taxon>Pucciniales</taxon>
        <taxon>Pucciniaceae</taxon>
        <taxon>Puccinia</taxon>
    </lineage>
</organism>
<keyword evidence="6 10" id="KW-0472">Membrane</keyword>
<evidence type="ECO:0000256" key="6">
    <source>
        <dbReference type="ARBA" id="ARBA00023136"/>
    </source>
</evidence>